<dbReference type="CDD" id="cd01521">
    <property type="entry name" value="RHOD_PspE2"/>
    <property type="match status" value="1"/>
</dbReference>
<dbReference type="InterPro" id="IPR001763">
    <property type="entry name" value="Rhodanese-like_dom"/>
</dbReference>
<organism evidence="2 3">
    <name type="scientific">Trinickia dabaoshanensis</name>
    <dbReference type="NCBI Taxonomy" id="564714"/>
    <lineage>
        <taxon>Bacteria</taxon>
        <taxon>Pseudomonadati</taxon>
        <taxon>Pseudomonadota</taxon>
        <taxon>Betaproteobacteria</taxon>
        <taxon>Burkholderiales</taxon>
        <taxon>Burkholderiaceae</taxon>
        <taxon>Trinickia</taxon>
    </lineage>
</organism>
<dbReference type="PROSITE" id="PS00380">
    <property type="entry name" value="RHODANESE_1"/>
    <property type="match status" value="1"/>
</dbReference>
<dbReference type="RefSeq" id="WP_102644773.1">
    <property type="nucleotide sequence ID" value="NZ_PNYA01000005.1"/>
</dbReference>
<dbReference type="EMBL" id="PNYA01000005">
    <property type="protein sequence ID" value="PMS21707.1"/>
    <property type="molecule type" value="Genomic_DNA"/>
</dbReference>
<proteinExistence type="predicted"/>
<feature type="domain" description="Rhodanese" evidence="1">
    <location>
        <begin position="43"/>
        <end position="133"/>
    </location>
</feature>
<comment type="caution">
    <text evidence="2">The sequence shown here is derived from an EMBL/GenBank/DDBJ whole genome shotgun (WGS) entry which is preliminary data.</text>
</comment>
<dbReference type="PANTHER" id="PTHR43031:SF1">
    <property type="entry name" value="PYRIDINE NUCLEOTIDE-DISULPHIDE OXIDOREDUCTASE"/>
    <property type="match status" value="1"/>
</dbReference>
<evidence type="ECO:0000313" key="3">
    <source>
        <dbReference type="Proteomes" id="UP000235616"/>
    </source>
</evidence>
<dbReference type="Proteomes" id="UP000235616">
    <property type="component" value="Unassembled WGS sequence"/>
</dbReference>
<sequence>MQNSSAVTAIAPAPSEAALAHFEASMRFETDCSDVHDALVVKGQRDFVLLDVRSPALFAAGHVPGAINLPHGKIIASKLAQYAPETIFVTYCAGPHCNGATRGAIRLAKLGRPVKIMIGGVTGWLDEGFALATAAEARPQAPGAIRPLATSPAHE</sequence>
<dbReference type="AlphaFoldDB" id="A0A2N7VX29"/>
<dbReference type="SUPFAM" id="SSF52821">
    <property type="entry name" value="Rhodanese/Cell cycle control phosphatase"/>
    <property type="match status" value="1"/>
</dbReference>
<dbReference type="PROSITE" id="PS50206">
    <property type="entry name" value="RHODANESE_3"/>
    <property type="match status" value="1"/>
</dbReference>
<gene>
    <name evidence="2" type="ORF">C0Z18_07615</name>
</gene>
<evidence type="ECO:0000313" key="2">
    <source>
        <dbReference type="EMBL" id="PMS21707.1"/>
    </source>
</evidence>
<dbReference type="InterPro" id="IPR050229">
    <property type="entry name" value="GlpE_sulfurtransferase"/>
</dbReference>
<dbReference type="GO" id="GO:0004792">
    <property type="term" value="F:thiosulfate-cyanide sulfurtransferase activity"/>
    <property type="evidence" value="ECO:0007669"/>
    <property type="project" value="InterPro"/>
</dbReference>
<dbReference type="Pfam" id="PF00581">
    <property type="entry name" value="Rhodanese"/>
    <property type="match status" value="1"/>
</dbReference>
<protein>
    <submittedName>
        <fullName evidence="2">Rhodanese</fullName>
    </submittedName>
</protein>
<dbReference type="PANTHER" id="PTHR43031">
    <property type="entry name" value="FAD-DEPENDENT OXIDOREDUCTASE"/>
    <property type="match status" value="1"/>
</dbReference>
<dbReference type="OrthoDB" id="1445766at2"/>
<dbReference type="SMART" id="SM00450">
    <property type="entry name" value="RHOD"/>
    <property type="match status" value="1"/>
</dbReference>
<dbReference type="Gene3D" id="3.40.250.10">
    <property type="entry name" value="Rhodanese-like domain"/>
    <property type="match status" value="1"/>
</dbReference>
<accession>A0A2N7VX29</accession>
<name>A0A2N7VX29_9BURK</name>
<dbReference type="InterPro" id="IPR036873">
    <property type="entry name" value="Rhodanese-like_dom_sf"/>
</dbReference>
<reference evidence="2 3" key="1">
    <citation type="submission" date="2018-01" db="EMBL/GenBank/DDBJ databases">
        <title>Whole genome analyses suggest that Burkholderia sensu lato contains two further novel genera in the rhizoxinica-symbiotica group Mycetohabitans gen. nov., and Trinickia gen. nov.: implications for the evolution of diazotrophy and nodulation in the Burkholderiaceae.</title>
        <authorList>
            <person name="Estrada-de los Santos P."/>
            <person name="Palmer M."/>
            <person name="Chavez-Ramirez B."/>
            <person name="Beukes C."/>
            <person name="Steenkamp E.T."/>
            <person name="Hirsch A.M."/>
            <person name="Manyaka P."/>
            <person name="Maluk M."/>
            <person name="Lafos M."/>
            <person name="Crook M."/>
            <person name="Gross E."/>
            <person name="Simon M.F."/>
            <person name="Bueno dos Reis Junior F."/>
            <person name="Poole P.S."/>
            <person name="Venter S.N."/>
            <person name="James E.K."/>
        </authorList>
    </citation>
    <scope>NUCLEOTIDE SEQUENCE [LARGE SCALE GENOMIC DNA]</scope>
    <source>
        <strain evidence="2 3">GIMN1.004</strain>
    </source>
</reference>
<dbReference type="InterPro" id="IPR001307">
    <property type="entry name" value="Thiosulphate_STrfase_CS"/>
</dbReference>
<evidence type="ECO:0000259" key="1">
    <source>
        <dbReference type="PROSITE" id="PS50206"/>
    </source>
</evidence>
<keyword evidence="3" id="KW-1185">Reference proteome</keyword>